<organism evidence="1 2">
    <name type="scientific">Populus trichocarpa</name>
    <name type="common">Western balsam poplar</name>
    <name type="synonym">Populus balsamifera subsp. trichocarpa</name>
    <dbReference type="NCBI Taxonomy" id="3694"/>
    <lineage>
        <taxon>Eukaryota</taxon>
        <taxon>Viridiplantae</taxon>
        <taxon>Streptophyta</taxon>
        <taxon>Embryophyta</taxon>
        <taxon>Tracheophyta</taxon>
        <taxon>Spermatophyta</taxon>
        <taxon>Magnoliopsida</taxon>
        <taxon>eudicotyledons</taxon>
        <taxon>Gunneridae</taxon>
        <taxon>Pentapetalae</taxon>
        <taxon>rosids</taxon>
        <taxon>fabids</taxon>
        <taxon>Malpighiales</taxon>
        <taxon>Salicaceae</taxon>
        <taxon>Saliceae</taxon>
        <taxon>Populus</taxon>
    </lineage>
</organism>
<name>A0A3N7HBQ4_POPTR</name>
<dbReference type="AlphaFoldDB" id="A0A3N7HBQ4"/>
<dbReference type="InParanoid" id="A0A3N7HBQ4"/>
<dbReference type="EMBL" id="CM009299">
    <property type="protein sequence ID" value="RQO97074.1"/>
    <property type="molecule type" value="Genomic_DNA"/>
</dbReference>
<reference evidence="1 2" key="1">
    <citation type="journal article" date="2006" name="Science">
        <title>The genome of black cottonwood, Populus trichocarpa (Torr. &amp; Gray).</title>
        <authorList>
            <person name="Tuskan G.A."/>
            <person name="Difazio S."/>
            <person name="Jansson S."/>
            <person name="Bohlmann J."/>
            <person name="Grigoriev I."/>
            <person name="Hellsten U."/>
            <person name="Putnam N."/>
            <person name="Ralph S."/>
            <person name="Rombauts S."/>
            <person name="Salamov A."/>
            <person name="Schein J."/>
            <person name="Sterck L."/>
            <person name="Aerts A."/>
            <person name="Bhalerao R.R."/>
            <person name="Bhalerao R.P."/>
            <person name="Blaudez D."/>
            <person name="Boerjan W."/>
            <person name="Brun A."/>
            <person name="Brunner A."/>
            <person name="Busov V."/>
            <person name="Campbell M."/>
            <person name="Carlson J."/>
            <person name="Chalot M."/>
            <person name="Chapman J."/>
            <person name="Chen G.L."/>
            <person name="Cooper D."/>
            <person name="Coutinho P.M."/>
            <person name="Couturier J."/>
            <person name="Covert S."/>
            <person name="Cronk Q."/>
            <person name="Cunningham R."/>
            <person name="Davis J."/>
            <person name="Degroeve S."/>
            <person name="Dejardin A."/>
            <person name="Depamphilis C."/>
            <person name="Detter J."/>
            <person name="Dirks B."/>
            <person name="Dubchak I."/>
            <person name="Duplessis S."/>
            <person name="Ehlting J."/>
            <person name="Ellis B."/>
            <person name="Gendler K."/>
            <person name="Goodstein D."/>
            <person name="Gribskov M."/>
            <person name="Grimwood J."/>
            <person name="Groover A."/>
            <person name="Gunter L."/>
            <person name="Hamberger B."/>
            <person name="Heinze B."/>
            <person name="Helariutta Y."/>
            <person name="Henrissat B."/>
            <person name="Holligan D."/>
            <person name="Holt R."/>
            <person name="Huang W."/>
            <person name="Islam-Faridi N."/>
            <person name="Jones S."/>
            <person name="Jones-Rhoades M."/>
            <person name="Jorgensen R."/>
            <person name="Joshi C."/>
            <person name="Kangasjarvi J."/>
            <person name="Karlsson J."/>
            <person name="Kelleher C."/>
            <person name="Kirkpatrick R."/>
            <person name="Kirst M."/>
            <person name="Kohler A."/>
            <person name="Kalluri U."/>
            <person name="Larimer F."/>
            <person name="Leebens-Mack J."/>
            <person name="Leple J.C."/>
            <person name="Locascio P."/>
            <person name="Lou Y."/>
            <person name="Lucas S."/>
            <person name="Martin F."/>
            <person name="Montanini B."/>
            <person name="Napoli C."/>
            <person name="Nelson D.R."/>
            <person name="Nelson C."/>
            <person name="Nieminen K."/>
            <person name="Nilsson O."/>
            <person name="Pereda V."/>
            <person name="Peter G."/>
            <person name="Philippe R."/>
            <person name="Pilate G."/>
            <person name="Poliakov A."/>
            <person name="Razumovskaya J."/>
            <person name="Richardson P."/>
            <person name="Rinaldi C."/>
            <person name="Ritland K."/>
            <person name="Rouze P."/>
            <person name="Ryaboy D."/>
            <person name="Schmutz J."/>
            <person name="Schrader J."/>
            <person name="Segerman B."/>
            <person name="Shin H."/>
            <person name="Siddiqui A."/>
            <person name="Sterky F."/>
            <person name="Terry A."/>
            <person name="Tsai C.J."/>
            <person name="Uberbacher E."/>
            <person name="Unneberg P."/>
            <person name="Vahala J."/>
            <person name="Wall K."/>
            <person name="Wessler S."/>
            <person name="Yang G."/>
            <person name="Yin T."/>
            <person name="Douglas C."/>
            <person name="Marra M."/>
            <person name="Sandberg G."/>
            <person name="Van de Peer Y."/>
            <person name="Rokhsar D."/>
        </authorList>
    </citation>
    <scope>NUCLEOTIDE SEQUENCE [LARGE SCALE GENOMIC DNA]</scope>
    <source>
        <strain evidence="2">cv. Nisqually</strain>
    </source>
</reference>
<keyword evidence="2" id="KW-1185">Reference proteome</keyword>
<dbReference type="Proteomes" id="UP000006729">
    <property type="component" value="Chromosome 10"/>
</dbReference>
<sequence length="40" mass="4830">MGQDGELPNEQHLWHYRVYRVKIGIGVVQHGTLIPRWMWK</sequence>
<evidence type="ECO:0000313" key="1">
    <source>
        <dbReference type="EMBL" id="RQO97074.1"/>
    </source>
</evidence>
<protein>
    <submittedName>
        <fullName evidence="1">Uncharacterized protein</fullName>
    </submittedName>
</protein>
<accession>A0A3N7HBQ4</accession>
<gene>
    <name evidence="1" type="ORF">POPTR_010G219550</name>
</gene>
<evidence type="ECO:0000313" key="2">
    <source>
        <dbReference type="Proteomes" id="UP000006729"/>
    </source>
</evidence>
<proteinExistence type="predicted"/>